<evidence type="ECO:0000313" key="6">
    <source>
        <dbReference type="Proteomes" id="UP000265515"/>
    </source>
</evidence>
<organism evidence="5 6">
    <name type="scientific">Chara braunii</name>
    <name type="common">Braun's stonewort</name>
    <dbReference type="NCBI Taxonomy" id="69332"/>
    <lineage>
        <taxon>Eukaryota</taxon>
        <taxon>Viridiplantae</taxon>
        <taxon>Streptophyta</taxon>
        <taxon>Charophyceae</taxon>
        <taxon>Charales</taxon>
        <taxon>Characeae</taxon>
        <taxon>Chara</taxon>
    </lineage>
</organism>
<keyword evidence="6" id="KW-1185">Reference proteome</keyword>
<evidence type="ECO:0000256" key="3">
    <source>
        <dbReference type="SAM" id="MobiDB-lite"/>
    </source>
</evidence>
<feature type="coiled-coil region" evidence="2">
    <location>
        <begin position="298"/>
        <end position="353"/>
    </location>
</feature>
<keyword evidence="1" id="KW-0479">Metal-binding</keyword>
<keyword evidence="1" id="KW-0862">Zinc</keyword>
<dbReference type="Pfam" id="PF00098">
    <property type="entry name" value="zf-CCHC"/>
    <property type="match status" value="1"/>
</dbReference>
<feature type="compositionally biased region" description="Polar residues" evidence="3">
    <location>
        <begin position="459"/>
        <end position="470"/>
    </location>
</feature>
<dbReference type="PROSITE" id="PS50158">
    <property type="entry name" value="ZF_CCHC"/>
    <property type="match status" value="1"/>
</dbReference>
<evidence type="ECO:0000256" key="1">
    <source>
        <dbReference type="PROSITE-ProRule" id="PRU00047"/>
    </source>
</evidence>
<feature type="region of interest" description="Disordered" evidence="3">
    <location>
        <begin position="458"/>
        <end position="478"/>
    </location>
</feature>
<evidence type="ECO:0000256" key="2">
    <source>
        <dbReference type="SAM" id="Coils"/>
    </source>
</evidence>
<keyword evidence="1" id="KW-0863">Zinc-finger</keyword>
<keyword evidence="2" id="KW-0175">Coiled coil</keyword>
<dbReference type="InterPro" id="IPR036875">
    <property type="entry name" value="Znf_CCHC_sf"/>
</dbReference>
<reference evidence="5 6" key="1">
    <citation type="journal article" date="2018" name="Cell">
        <title>The Chara Genome: Secondary Complexity and Implications for Plant Terrestrialization.</title>
        <authorList>
            <person name="Nishiyama T."/>
            <person name="Sakayama H."/>
            <person name="Vries J.D."/>
            <person name="Buschmann H."/>
            <person name="Saint-Marcoux D."/>
            <person name="Ullrich K.K."/>
            <person name="Haas F.B."/>
            <person name="Vanderstraeten L."/>
            <person name="Becker D."/>
            <person name="Lang D."/>
            <person name="Vosolsobe S."/>
            <person name="Rombauts S."/>
            <person name="Wilhelmsson P.K.I."/>
            <person name="Janitza P."/>
            <person name="Kern R."/>
            <person name="Heyl A."/>
            <person name="Rumpler F."/>
            <person name="Villalobos L.I.A.C."/>
            <person name="Clay J.M."/>
            <person name="Skokan R."/>
            <person name="Toyoda A."/>
            <person name="Suzuki Y."/>
            <person name="Kagoshima H."/>
            <person name="Schijlen E."/>
            <person name="Tajeshwar N."/>
            <person name="Catarino B."/>
            <person name="Hetherington A.J."/>
            <person name="Saltykova A."/>
            <person name="Bonnot C."/>
            <person name="Breuninger H."/>
            <person name="Symeonidi A."/>
            <person name="Radhakrishnan G.V."/>
            <person name="Van Nieuwerburgh F."/>
            <person name="Deforce D."/>
            <person name="Chang C."/>
            <person name="Karol K.G."/>
            <person name="Hedrich R."/>
            <person name="Ulvskov P."/>
            <person name="Glockner G."/>
            <person name="Delwiche C.F."/>
            <person name="Petrasek J."/>
            <person name="Van de Peer Y."/>
            <person name="Friml J."/>
            <person name="Beilby M."/>
            <person name="Dolan L."/>
            <person name="Kohara Y."/>
            <person name="Sugano S."/>
            <person name="Fujiyama A."/>
            <person name="Delaux P.-M."/>
            <person name="Quint M."/>
            <person name="TheiBen G."/>
            <person name="Hagemann M."/>
            <person name="Harholt J."/>
            <person name="Dunand C."/>
            <person name="Zachgo S."/>
            <person name="Langdale J."/>
            <person name="Maumus F."/>
            <person name="Straeten D.V.D."/>
            <person name="Gould S.B."/>
            <person name="Rensing S.A."/>
        </authorList>
    </citation>
    <scope>NUCLEOTIDE SEQUENCE [LARGE SCALE GENOMIC DNA]</scope>
    <source>
        <strain evidence="5 6">S276</strain>
    </source>
</reference>
<dbReference type="Gramene" id="GBG77286">
    <property type="protein sequence ID" value="GBG77286"/>
    <property type="gene ID" value="CBR_g23615"/>
</dbReference>
<sequence>MAAPVPRGAFFNCGQHGHWSRECPHRAVNKRHTVDTGANAEPILALPAAGAATTASASASTTTYQAPRTGWWSRNQQILDKCNDFVSRAQQKERDQLEAEEQGKRRLEEEEQAARVKKEREEFEERVGQRLEGRLASMCETLMGKRADNARTSTDNDEVSRLRRENEDLHAKYGIKEALPSTGLVDSLQRENAELKRQEALLKQQMEGDLAALRWEIKDLKENREIMGKGELTKQIEDLRSEMEALRKRNEAAEVSAGQWRSEALRPGNKRGSINISTPVSEGRAGARSKTTTATDVTKRLREEIEDLQELRRCDKTEVDMLKERRALAEARRADAEAEIARLREKMKLLSTEEVGCGTPKEHGTNLKDKMEEAAKTGFKTGRKGRVKMTPGRLPRPDGVSKSVNDKFVFLQDERKRMKALKKTGLELLCQEEGIKYKTIEVTVEELAQLYAEGAFGGSSETGERINSGQRPGKAISADSDVAVVEEVPSDSA</sequence>
<evidence type="ECO:0000313" key="5">
    <source>
        <dbReference type="EMBL" id="GBG77286.1"/>
    </source>
</evidence>
<dbReference type="InterPro" id="IPR001878">
    <property type="entry name" value="Znf_CCHC"/>
</dbReference>
<dbReference type="AlphaFoldDB" id="A0A388L4Q5"/>
<dbReference type="GO" id="GO:0008270">
    <property type="term" value="F:zinc ion binding"/>
    <property type="evidence" value="ECO:0007669"/>
    <property type="project" value="UniProtKB-KW"/>
</dbReference>
<feature type="domain" description="CCHC-type" evidence="4">
    <location>
        <begin position="11"/>
        <end position="24"/>
    </location>
</feature>
<dbReference type="EMBL" id="BFEA01000264">
    <property type="protein sequence ID" value="GBG77286.1"/>
    <property type="molecule type" value="Genomic_DNA"/>
</dbReference>
<dbReference type="GO" id="GO:0003676">
    <property type="term" value="F:nucleic acid binding"/>
    <property type="evidence" value="ECO:0007669"/>
    <property type="project" value="InterPro"/>
</dbReference>
<feature type="region of interest" description="Disordered" evidence="3">
    <location>
        <begin position="93"/>
        <end position="118"/>
    </location>
</feature>
<proteinExistence type="predicted"/>
<protein>
    <recommendedName>
        <fullName evidence="4">CCHC-type domain-containing protein</fullName>
    </recommendedName>
</protein>
<gene>
    <name evidence="5" type="ORF">CBR_g23615</name>
</gene>
<dbReference type="Gene3D" id="4.10.60.10">
    <property type="entry name" value="Zinc finger, CCHC-type"/>
    <property type="match status" value="1"/>
</dbReference>
<dbReference type="SUPFAM" id="SSF75704">
    <property type="entry name" value="Mitotic arrest deficient-like 1, Mad1"/>
    <property type="match status" value="1"/>
</dbReference>
<dbReference type="Proteomes" id="UP000265515">
    <property type="component" value="Unassembled WGS sequence"/>
</dbReference>
<dbReference type="SUPFAM" id="SSF57756">
    <property type="entry name" value="Retrovirus zinc finger-like domains"/>
    <property type="match status" value="1"/>
</dbReference>
<accession>A0A388L4Q5</accession>
<comment type="caution">
    <text evidence="5">The sequence shown here is derived from an EMBL/GenBank/DDBJ whole genome shotgun (WGS) entry which is preliminary data.</text>
</comment>
<name>A0A388L4Q5_CHABU</name>
<evidence type="ECO:0000259" key="4">
    <source>
        <dbReference type="PROSITE" id="PS50158"/>
    </source>
</evidence>
<feature type="region of interest" description="Disordered" evidence="3">
    <location>
        <begin position="258"/>
        <end position="294"/>
    </location>
</feature>